<dbReference type="RefSeq" id="WP_151106814.1">
    <property type="nucleotide sequence ID" value="NZ_WAEM01000002.1"/>
</dbReference>
<reference evidence="1 2" key="1">
    <citation type="submission" date="2019-09" db="EMBL/GenBank/DDBJ databases">
        <title>Flavobacterium sp. nov., isolated from glacier ice.</title>
        <authorList>
            <person name="Liu Q."/>
        </authorList>
    </citation>
    <scope>NUCLEOTIDE SEQUENCE [LARGE SCALE GENOMIC DNA]</scope>
    <source>
        <strain evidence="1 2">NBRC 112527</strain>
    </source>
</reference>
<dbReference type="PROSITE" id="PS51257">
    <property type="entry name" value="PROKAR_LIPOPROTEIN"/>
    <property type="match status" value="1"/>
</dbReference>
<dbReference type="InterPro" id="IPR011050">
    <property type="entry name" value="Pectin_lyase_fold/virulence"/>
</dbReference>
<protein>
    <recommendedName>
        <fullName evidence="3">T9SS C-terminal target domain-containing protein</fullName>
    </recommendedName>
</protein>
<dbReference type="OrthoDB" id="1521716at2"/>
<dbReference type="Proteomes" id="UP000490922">
    <property type="component" value="Unassembled WGS sequence"/>
</dbReference>
<organism evidence="1 2">
    <name type="scientific">Flavobacterium luteum</name>
    <dbReference type="NCBI Taxonomy" id="2026654"/>
    <lineage>
        <taxon>Bacteria</taxon>
        <taxon>Pseudomonadati</taxon>
        <taxon>Bacteroidota</taxon>
        <taxon>Flavobacteriia</taxon>
        <taxon>Flavobacteriales</taxon>
        <taxon>Flavobacteriaceae</taxon>
        <taxon>Flavobacterium</taxon>
    </lineage>
</organism>
<dbReference type="PANTHER" id="PTHR41339">
    <property type="entry name" value="LIPL48"/>
    <property type="match status" value="1"/>
</dbReference>
<evidence type="ECO:0000313" key="1">
    <source>
        <dbReference type="EMBL" id="KAB1156820.1"/>
    </source>
</evidence>
<name>A0A7J5AH23_9FLAO</name>
<proteinExistence type="predicted"/>
<comment type="caution">
    <text evidence="1">The sequence shown here is derived from an EMBL/GenBank/DDBJ whole genome shotgun (WGS) entry which is preliminary data.</text>
</comment>
<dbReference type="SUPFAM" id="SSF51126">
    <property type="entry name" value="Pectin lyase-like"/>
    <property type="match status" value="1"/>
</dbReference>
<gene>
    <name evidence="1" type="ORF">F6464_05570</name>
</gene>
<accession>A0A7J5AH23</accession>
<evidence type="ECO:0008006" key="3">
    <source>
        <dbReference type="Google" id="ProtNLM"/>
    </source>
</evidence>
<sequence>MKKLVFSLAILATIFTGCSKDDENENNVVVTPQVGEISGNIVANKEYAFGNYTLKGIARIKSGVTLTIAAGSTITCDKLTGDNALVVENGGKLIINGTESAPVIFTEVSKNPGSWGGIIMYGDAPIKALGNDGGASTATSEDGLSLPYGGTNETHNGGSLSYVRIEYAGKKLADGTKELNGFSFYSVGSGTVLDHLVSYKGADDGFEFYGGTVSLTNAISYGNFDDAFDWQDGWRGQNNTNWYAYQENKGNFGIEIETSANNNPFWPKFTNVTLKRAAGCTPEVAGDIQIDAIQFKKNGNGDFTNVVIDGYGTYTEGDKVYQGAAIKIQDASTNDNQVTGSKVKITNVKITNTSVDVAGASTIIVNFPGGQFIKSDTATGASLNQGAWATVQGTSLIK</sequence>
<keyword evidence="2" id="KW-1185">Reference proteome</keyword>
<evidence type="ECO:0000313" key="2">
    <source>
        <dbReference type="Proteomes" id="UP000490922"/>
    </source>
</evidence>
<dbReference type="PANTHER" id="PTHR41339:SF1">
    <property type="entry name" value="SECRETED PROTEIN"/>
    <property type="match status" value="1"/>
</dbReference>
<dbReference type="AlphaFoldDB" id="A0A7J5AH23"/>
<dbReference type="EMBL" id="WAEM01000002">
    <property type="protein sequence ID" value="KAB1156820.1"/>
    <property type="molecule type" value="Genomic_DNA"/>
</dbReference>